<comment type="caution">
    <text evidence="2">The sequence shown here is derived from an EMBL/GenBank/DDBJ whole genome shotgun (WGS) entry which is preliminary data.</text>
</comment>
<gene>
    <name evidence="2" type="ORF">GGQ83_003967</name>
</gene>
<feature type="region of interest" description="Disordered" evidence="1">
    <location>
        <begin position="50"/>
        <end position="74"/>
    </location>
</feature>
<sequence>MAMPRANERKLLGEADFALVAPSHYPEVGRLDRPALIELARRLREARDASRANLATMRRAKRGKGDPRGGLNDTGVAAKKQIFAAALKRVSKLLDRGEPA</sequence>
<dbReference type="RefSeq" id="WP_184386716.1">
    <property type="nucleotide sequence ID" value="NZ_JACIDJ010000011.1"/>
</dbReference>
<keyword evidence="3" id="KW-1185">Reference proteome</keyword>
<evidence type="ECO:0000256" key="1">
    <source>
        <dbReference type="SAM" id="MobiDB-lite"/>
    </source>
</evidence>
<protein>
    <submittedName>
        <fullName evidence="2">Uncharacterized protein</fullName>
    </submittedName>
</protein>
<accession>A0A840AJ40</accession>
<dbReference type="EMBL" id="JACIDJ010000011">
    <property type="protein sequence ID" value="MBB3900490.1"/>
    <property type="molecule type" value="Genomic_DNA"/>
</dbReference>
<dbReference type="Proteomes" id="UP000553193">
    <property type="component" value="Unassembled WGS sequence"/>
</dbReference>
<proteinExistence type="predicted"/>
<evidence type="ECO:0000313" key="2">
    <source>
        <dbReference type="EMBL" id="MBB3900490.1"/>
    </source>
</evidence>
<evidence type="ECO:0000313" key="3">
    <source>
        <dbReference type="Proteomes" id="UP000553193"/>
    </source>
</evidence>
<reference evidence="2 3" key="1">
    <citation type="submission" date="2020-08" db="EMBL/GenBank/DDBJ databases">
        <title>Genomic Encyclopedia of Type Strains, Phase IV (KMG-IV): sequencing the most valuable type-strain genomes for metagenomic binning, comparative biology and taxonomic classification.</title>
        <authorList>
            <person name="Goeker M."/>
        </authorList>
    </citation>
    <scope>NUCLEOTIDE SEQUENCE [LARGE SCALE GENOMIC DNA]</scope>
    <source>
        <strain evidence="2 3">DSM 19979</strain>
    </source>
</reference>
<name>A0A840AJ40_9PROT</name>
<organism evidence="2 3">
    <name type="scientific">Roseococcus suduntuyensis</name>
    <dbReference type="NCBI Taxonomy" id="455361"/>
    <lineage>
        <taxon>Bacteria</taxon>
        <taxon>Pseudomonadati</taxon>
        <taxon>Pseudomonadota</taxon>
        <taxon>Alphaproteobacteria</taxon>
        <taxon>Acetobacterales</taxon>
        <taxon>Roseomonadaceae</taxon>
        <taxon>Roseococcus</taxon>
    </lineage>
</organism>
<dbReference type="AlphaFoldDB" id="A0A840AJ40"/>